<accession>A0A8I1DFM7</accession>
<comment type="similarity">
    <text evidence="2">Belongs to the BCCT transporter (TC 2.A.15) family.</text>
</comment>
<evidence type="ECO:0000256" key="6">
    <source>
        <dbReference type="ARBA" id="ARBA00022989"/>
    </source>
</evidence>
<dbReference type="Pfam" id="PF02028">
    <property type="entry name" value="BCCT"/>
    <property type="match status" value="1"/>
</dbReference>
<feature type="transmembrane region" description="Helical" evidence="8">
    <location>
        <begin position="190"/>
        <end position="216"/>
    </location>
</feature>
<dbReference type="EMBL" id="JAECVW010000012">
    <property type="protein sequence ID" value="MBH8596279.1"/>
    <property type="molecule type" value="Genomic_DNA"/>
</dbReference>
<feature type="transmembrane region" description="Helical" evidence="8">
    <location>
        <begin position="228"/>
        <end position="250"/>
    </location>
</feature>
<keyword evidence="3" id="KW-0813">Transport</keyword>
<feature type="transmembrane region" description="Helical" evidence="8">
    <location>
        <begin position="441"/>
        <end position="464"/>
    </location>
</feature>
<comment type="subcellular location">
    <subcellularLocation>
        <location evidence="1">Cell membrane</location>
        <topology evidence="1">Multi-pass membrane protein</topology>
    </subcellularLocation>
</comment>
<gene>
    <name evidence="9" type="ORF">I8U20_13300</name>
</gene>
<evidence type="ECO:0000256" key="4">
    <source>
        <dbReference type="ARBA" id="ARBA00022475"/>
    </source>
</evidence>
<keyword evidence="6 8" id="KW-1133">Transmembrane helix</keyword>
<evidence type="ECO:0000256" key="5">
    <source>
        <dbReference type="ARBA" id="ARBA00022692"/>
    </source>
</evidence>
<reference evidence="9 10" key="1">
    <citation type="submission" date="2020-12" db="EMBL/GenBank/DDBJ databases">
        <title>WGS of Thermoactinomyces spp.</title>
        <authorList>
            <person name="Cheng K."/>
        </authorList>
    </citation>
    <scope>NUCLEOTIDE SEQUENCE [LARGE SCALE GENOMIC DNA]</scope>
    <source>
        <strain evidence="10">CICC 10671\DSM 43846</strain>
    </source>
</reference>
<keyword evidence="4" id="KW-1003">Cell membrane</keyword>
<evidence type="ECO:0000256" key="1">
    <source>
        <dbReference type="ARBA" id="ARBA00004651"/>
    </source>
</evidence>
<feature type="transmembrane region" description="Helical" evidence="8">
    <location>
        <begin position="317"/>
        <end position="334"/>
    </location>
</feature>
<dbReference type="GO" id="GO:0005886">
    <property type="term" value="C:plasma membrane"/>
    <property type="evidence" value="ECO:0007669"/>
    <property type="project" value="UniProtKB-SubCell"/>
</dbReference>
<evidence type="ECO:0000256" key="7">
    <source>
        <dbReference type="ARBA" id="ARBA00023136"/>
    </source>
</evidence>
<evidence type="ECO:0000313" key="10">
    <source>
        <dbReference type="Proteomes" id="UP000633619"/>
    </source>
</evidence>
<dbReference type="NCBIfam" id="TIGR00842">
    <property type="entry name" value="bcct"/>
    <property type="match status" value="1"/>
</dbReference>
<dbReference type="InterPro" id="IPR000060">
    <property type="entry name" value="BCCT_transptr"/>
</dbReference>
<proteinExistence type="inferred from homology"/>
<name>A0A8I1DFM7_THEIN</name>
<sequence length="498" mass="54965">MRKKENASNVVFWGSALVILFFVILGSVNPESFSVYAAKIFDFTTVHFGWFYLLAMVFFVSFCLYLACSKYGRVKLGDDSEDPEYSFFSWISMLFAAGFGAGLVFWGVAEPMTHFAAPPFEGVEPRSAEAARLAMRYSFFNWGIHQWSVFALVGLVLGYFQYRKKEKSLISSALSGLAGKKGIHPFLGDFMDIAAVIATVIGVATSFGMAVLQINGGLSYVFSLPNNAWMQLIIVAVMFLMYITSALTGIDRGIRFLSNLNMGIALALMLFVLFTGPTVFILNGLTLGVGDYIQHFVESSFYIPPYQGDTWVYDWTIFYWSWVIAWSPFVGSFVARISKGRTIREYVFGVMIVPPAIALVWIAVFGGTSLHMDLFKHQAIASAVEKDVTTAFFALLEHMPFPFLLSVIAIVLIAIFIVTSADSATFVLGMMTSGGNPDPSILRRFIWGTLMAAITAVLIISSGLEGLQTAALISALPFAIILILMSFSLIKSLRQEKN</sequence>
<dbReference type="Proteomes" id="UP000633619">
    <property type="component" value="Unassembled WGS sequence"/>
</dbReference>
<keyword evidence="10" id="KW-1185">Reference proteome</keyword>
<dbReference type="AlphaFoldDB" id="A0A8I1DFM7"/>
<feature type="transmembrane region" description="Helical" evidence="8">
    <location>
        <begin position="262"/>
        <end position="282"/>
    </location>
</feature>
<keyword evidence="5 8" id="KW-0812">Transmembrane</keyword>
<dbReference type="GO" id="GO:0022857">
    <property type="term" value="F:transmembrane transporter activity"/>
    <property type="evidence" value="ECO:0007669"/>
    <property type="project" value="InterPro"/>
</dbReference>
<dbReference type="RefSeq" id="WP_181732933.1">
    <property type="nucleotide sequence ID" value="NZ_JACEIR010000014.1"/>
</dbReference>
<feature type="transmembrane region" description="Helical" evidence="8">
    <location>
        <begin position="87"/>
        <end position="109"/>
    </location>
</feature>
<feature type="transmembrane region" description="Helical" evidence="8">
    <location>
        <begin position="144"/>
        <end position="162"/>
    </location>
</feature>
<evidence type="ECO:0000256" key="8">
    <source>
        <dbReference type="SAM" id="Phobius"/>
    </source>
</evidence>
<organism evidence="9 10">
    <name type="scientific">Thermoactinomyces intermedius</name>
    <dbReference type="NCBI Taxonomy" id="2024"/>
    <lineage>
        <taxon>Bacteria</taxon>
        <taxon>Bacillati</taxon>
        <taxon>Bacillota</taxon>
        <taxon>Bacilli</taxon>
        <taxon>Bacillales</taxon>
        <taxon>Thermoactinomycetaceae</taxon>
        <taxon>Thermoactinomyces</taxon>
    </lineage>
</organism>
<evidence type="ECO:0000256" key="2">
    <source>
        <dbReference type="ARBA" id="ARBA00005658"/>
    </source>
</evidence>
<protein>
    <submittedName>
        <fullName evidence="9">BCCT family transporter</fullName>
    </submittedName>
</protein>
<feature type="transmembrane region" description="Helical" evidence="8">
    <location>
        <begin position="346"/>
        <end position="366"/>
    </location>
</feature>
<evidence type="ECO:0000256" key="3">
    <source>
        <dbReference type="ARBA" id="ARBA00022448"/>
    </source>
</evidence>
<feature type="transmembrane region" description="Helical" evidence="8">
    <location>
        <begin position="470"/>
        <end position="490"/>
    </location>
</feature>
<evidence type="ECO:0000313" key="9">
    <source>
        <dbReference type="EMBL" id="MBH8596279.1"/>
    </source>
</evidence>
<keyword evidence="7 8" id="KW-0472">Membrane</keyword>
<dbReference type="PANTHER" id="PTHR30047">
    <property type="entry name" value="HIGH-AFFINITY CHOLINE TRANSPORT PROTEIN-RELATED"/>
    <property type="match status" value="1"/>
</dbReference>
<dbReference type="PANTHER" id="PTHR30047:SF7">
    <property type="entry name" value="HIGH-AFFINITY CHOLINE TRANSPORT PROTEIN"/>
    <property type="match status" value="1"/>
</dbReference>
<feature type="transmembrane region" description="Helical" evidence="8">
    <location>
        <begin position="403"/>
        <end position="429"/>
    </location>
</feature>
<feature type="transmembrane region" description="Helical" evidence="8">
    <location>
        <begin position="47"/>
        <end position="67"/>
    </location>
</feature>
<comment type="caution">
    <text evidence="9">The sequence shown here is derived from an EMBL/GenBank/DDBJ whole genome shotgun (WGS) entry which is preliminary data.</text>
</comment>